<sequence>MPRKPRQTRIEWLPGPAAQQALQILRALHPSHSQQALIDLALIRMAWADRFPPPQMPGRDRMRWALPAELKLPSVDPAPELRGMPPQGAVVTGSGMHCGATAARLTMQANPED</sequence>
<accession>A0A4R3UMU8</accession>
<proteinExistence type="predicted"/>
<dbReference type="Proteomes" id="UP000295110">
    <property type="component" value="Unassembled WGS sequence"/>
</dbReference>
<dbReference type="AlphaFoldDB" id="A0A4R3UMU8"/>
<reference evidence="1 2" key="1">
    <citation type="submission" date="2019-03" db="EMBL/GenBank/DDBJ databases">
        <title>Genomic Encyclopedia of Type Strains, Phase IV (KMG-IV): sequencing the most valuable type-strain genomes for metagenomic binning, comparative biology and taxonomic classification.</title>
        <authorList>
            <person name="Goeker M."/>
        </authorList>
    </citation>
    <scope>NUCLEOTIDE SEQUENCE [LARGE SCALE GENOMIC DNA]</scope>
    <source>
        <strain evidence="1 2">DSM 654</strain>
    </source>
</reference>
<evidence type="ECO:0000313" key="1">
    <source>
        <dbReference type="EMBL" id="TCU91294.1"/>
    </source>
</evidence>
<comment type="caution">
    <text evidence="1">The sequence shown here is derived from an EMBL/GenBank/DDBJ whole genome shotgun (WGS) entry which is preliminary data.</text>
</comment>
<dbReference type="EMBL" id="SMBU01000026">
    <property type="protein sequence ID" value="TCU91294.1"/>
    <property type="molecule type" value="Genomic_DNA"/>
</dbReference>
<dbReference type="RefSeq" id="WP_132574453.1">
    <property type="nucleotide sequence ID" value="NZ_CBCSGL010000022.1"/>
</dbReference>
<gene>
    <name evidence="1" type="ORF">EV671_10269</name>
</gene>
<organism evidence="1 2">
    <name type="scientific">Roseateles saccharophilus</name>
    <name type="common">Pseudomonas saccharophila</name>
    <dbReference type="NCBI Taxonomy" id="304"/>
    <lineage>
        <taxon>Bacteria</taxon>
        <taxon>Pseudomonadati</taxon>
        <taxon>Pseudomonadota</taxon>
        <taxon>Betaproteobacteria</taxon>
        <taxon>Burkholderiales</taxon>
        <taxon>Sphaerotilaceae</taxon>
        <taxon>Roseateles</taxon>
    </lineage>
</organism>
<keyword evidence="2" id="KW-1185">Reference proteome</keyword>
<name>A0A4R3UMU8_ROSSA</name>
<evidence type="ECO:0000313" key="2">
    <source>
        <dbReference type="Proteomes" id="UP000295110"/>
    </source>
</evidence>
<protein>
    <submittedName>
        <fullName evidence="1">Uncharacterized protein</fullName>
    </submittedName>
</protein>